<dbReference type="Proteomes" id="UP000307440">
    <property type="component" value="Unassembled WGS sequence"/>
</dbReference>
<protein>
    <recommendedName>
        <fullName evidence="3">Core-binding (CB) domain-containing protein</fullName>
    </recommendedName>
</protein>
<feature type="domain" description="Core-binding (CB)" evidence="3">
    <location>
        <begin position="1"/>
        <end position="73"/>
    </location>
</feature>
<proteinExistence type="predicted"/>
<dbReference type="PANTHER" id="PTHR34605:SF3">
    <property type="entry name" value="P CELL-TYPE AGGLUTINATION PROTEIN MAP4-LIKE-RELATED"/>
    <property type="match status" value="1"/>
</dbReference>
<sequence length="251" mass="28049">MVYSLDEDTWSTYGAGLLRFMQFCDAHNIPEVQRMPASAQLVSAFLAFHAAAVSPSTVNNWISGLRFWHIHMVSLRAGLDISNPCDAAVWAVAAIAFWSCCRLGELTGANISIVSRPLDPTCPYAALHNHLKVNTSVPKSAPLFAYTSHDNTASTLTKSWFLARCNDIWHKAGLPKMFGHGFHIGGTTHLLLLGTHPDIVATQGRWKSRAFLEYWCRIEIILPIFITNSNYDTSRNSMLTLMNSYRKKYSL</sequence>
<dbReference type="InterPro" id="IPR052925">
    <property type="entry name" value="Phage_Integrase-like_Recomb"/>
</dbReference>
<dbReference type="SUPFAM" id="SSF56349">
    <property type="entry name" value="DNA breaking-rejoining enzymes"/>
    <property type="match status" value="1"/>
</dbReference>
<dbReference type="PROSITE" id="PS51900">
    <property type="entry name" value="CB"/>
    <property type="match status" value="1"/>
</dbReference>
<dbReference type="InterPro" id="IPR044068">
    <property type="entry name" value="CB"/>
</dbReference>
<dbReference type="InterPro" id="IPR013762">
    <property type="entry name" value="Integrase-like_cat_sf"/>
</dbReference>
<dbReference type="SUPFAM" id="SSF47823">
    <property type="entry name" value="lambda integrase-like, N-terminal domain"/>
    <property type="match status" value="1"/>
</dbReference>
<keyword evidence="2" id="KW-0233">DNA recombination</keyword>
<dbReference type="PANTHER" id="PTHR34605">
    <property type="entry name" value="PHAGE_INTEGRASE DOMAIN-CONTAINING PROTEIN"/>
    <property type="match status" value="1"/>
</dbReference>
<dbReference type="GO" id="GO:0006310">
    <property type="term" value="P:DNA recombination"/>
    <property type="evidence" value="ECO:0007669"/>
    <property type="project" value="UniProtKB-KW"/>
</dbReference>
<evidence type="ECO:0000259" key="3">
    <source>
        <dbReference type="PROSITE" id="PS51900"/>
    </source>
</evidence>
<keyword evidence="5" id="KW-1185">Reference proteome</keyword>
<dbReference type="STRING" id="230819.A0A5C3KX40"/>
<dbReference type="GO" id="GO:0015074">
    <property type="term" value="P:DNA integration"/>
    <property type="evidence" value="ECO:0007669"/>
    <property type="project" value="InterPro"/>
</dbReference>
<evidence type="ECO:0000256" key="1">
    <source>
        <dbReference type="ARBA" id="ARBA00023125"/>
    </source>
</evidence>
<organism evidence="4 5">
    <name type="scientific">Coprinopsis marcescibilis</name>
    <name type="common">Agaric fungus</name>
    <name type="synonym">Psathyrella marcescibilis</name>
    <dbReference type="NCBI Taxonomy" id="230819"/>
    <lineage>
        <taxon>Eukaryota</taxon>
        <taxon>Fungi</taxon>
        <taxon>Dikarya</taxon>
        <taxon>Basidiomycota</taxon>
        <taxon>Agaricomycotina</taxon>
        <taxon>Agaricomycetes</taxon>
        <taxon>Agaricomycetidae</taxon>
        <taxon>Agaricales</taxon>
        <taxon>Agaricineae</taxon>
        <taxon>Psathyrellaceae</taxon>
        <taxon>Coprinopsis</taxon>
    </lineage>
</organism>
<accession>A0A5C3KX40</accession>
<dbReference type="Gene3D" id="1.10.150.130">
    <property type="match status" value="1"/>
</dbReference>
<dbReference type="GO" id="GO:0003677">
    <property type="term" value="F:DNA binding"/>
    <property type="evidence" value="ECO:0007669"/>
    <property type="project" value="UniProtKB-KW"/>
</dbReference>
<dbReference type="AlphaFoldDB" id="A0A5C3KX40"/>
<evidence type="ECO:0000313" key="5">
    <source>
        <dbReference type="Proteomes" id="UP000307440"/>
    </source>
</evidence>
<gene>
    <name evidence="4" type="ORF">FA15DRAFT_680564</name>
</gene>
<evidence type="ECO:0000256" key="2">
    <source>
        <dbReference type="ARBA" id="ARBA00023172"/>
    </source>
</evidence>
<reference evidence="4 5" key="1">
    <citation type="journal article" date="2019" name="Nat. Ecol. Evol.">
        <title>Megaphylogeny resolves global patterns of mushroom evolution.</title>
        <authorList>
            <person name="Varga T."/>
            <person name="Krizsan K."/>
            <person name="Foldi C."/>
            <person name="Dima B."/>
            <person name="Sanchez-Garcia M."/>
            <person name="Sanchez-Ramirez S."/>
            <person name="Szollosi G.J."/>
            <person name="Szarkandi J.G."/>
            <person name="Papp V."/>
            <person name="Albert L."/>
            <person name="Andreopoulos W."/>
            <person name="Angelini C."/>
            <person name="Antonin V."/>
            <person name="Barry K.W."/>
            <person name="Bougher N.L."/>
            <person name="Buchanan P."/>
            <person name="Buyck B."/>
            <person name="Bense V."/>
            <person name="Catcheside P."/>
            <person name="Chovatia M."/>
            <person name="Cooper J."/>
            <person name="Damon W."/>
            <person name="Desjardin D."/>
            <person name="Finy P."/>
            <person name="Geml J."/>
            <person name="Haridas S."/>
            <person name="Hughes K."/>
            <person name="Justo A."/>
            <person name="Karasinski D."/>
            <person name="Kautmanova I."/>
            <person name="Kiss B."/>
            <person name="Kocsube S."/>
            <person name="Kotiranta H."/>
            <person name="LaButti K.M."/>
            <person name="Lechner B.E."/>
            <person name="Liimatainen K."/>
            <person name="Lipzen A."/>
            <person name="Lukacs Z."/>
            <person name="Mihaltcheva S."/>
            <person name="Morgado L.N."/>
            <person name="Niskanen T."/>
            <person name="Noordeloos M.E."/>
            <person name="Ohm R.A."/>
            <person name="Ortiz-Santana B."/>
            <person name="Ovrebo C."/>
            <person name="Racz N."/>
            <person name="Riley R."/>
            <person name="Savchenko A."/>
            <person name="Shiryaev A."/>
            <person name="Soop K."/>
            <person name="Spirin V."/>
            <person name="Szebenyi C."/>
            <person name="Tomsovsky M."/>
            <person name="Tulloss R.E."/>
            <person name="Uehling J."/>
            <person name="Grigoriev I.V."/>
            <person name="Vagvolgyi C."/>
            <person name="Papp T."/>
            <person name="Martin F.M."/>
            <person name="Miettinen O."/>
            <person name="Hibbett D.S."/>
            <person name="Nagy L.G."/>
        </authorList>
    </citation>
    <scope>NUCLEOTIDE SEQUENCE [LARGE SCALE GENOMIC DNA]</scope>
    <source>
        <strain evidence="4 5">CBS 121175</strain>
    </source>
</reference>
<dbReference type="InterPro" id="IPR011010">
    <property type="entry name" value="DNA_brk_join_enz"/>
</dbReference>
<evidence type="ECO:0000313" key="4">
    <source>
        <dbReference type="EMBL" id="TFK24825.1"/>
    </source>
</evidence>
<dbReference type="Gene3D" id="1.10.443.10">
    <property type="entry name" value="Intergrase catalytic core"/>
    <property type="match status" value="1"/>
</dbReference>
<keyword evidence="1" id="KW-0238">DNA-binding</keyword>
<dbReference type="EMBL" id="ML210194">
    <property type="protein sequence ID" value="TFK24825.1"/>
    <property type="molecule type" value="Genomic_DNA"/>
</dbReference>
<name>A0A5C3KX40_COPMA</name>
<dbReference type="OrthoDB" id="3266428at2759"/>
<dbReference type="InterPro" id="IPR010998">
    <property type="entry name" value="Integrase_recombinase_N"/>
</dbReference>